<keyword evidence="4" id="KW-1185">Reference proteome</keyword>
<evidence type="ECO:0000313" key="4">
    <source>
        <dbReference type="Proteomes" id="UP000182658"/>
    </source>
</evidence>
<feature type="transmembrane region" description="Helical" evidence="2">
    <location>
        <begin position="12"/>
        <end position="31"/>
    </location>
</feature>
<dbReference type="EMBL" id="KV875107">
    <property type="protein sequence ID" value="OIW23247.1"/>
    <property type="molecule type" value="Genomic_DNA"/>
</dbReference>
<proteinExistence type="predicted"/>
<dbReference type="InParanoid" id="A0A1J7I6H9"/>
<feature type="region of interest" description="Disordered" evidence="1">
    <location>
        <begin position="285"/>
        <end position="306"/>
    </location>
</feature>
<name>A0A1J7I6H9_9PEZI</name>
<dbReference type="AlphaFoldDB" id="A0A1J7I6H9"/>
<protein>
    <recommendedName>
        <fullName evidence="5">Aminoglycoside phosphotransferase domain-containing protein</fullName>
    </recommendedName>
</protein>
<dbReference type="PANTHER" id="PTHR21310">
    <property type="entry name" value="AMINOGLYCOSIDE PHOSPHOTRANSFERASE-RELATED-RELATED"/>
    <property type="match status" value="1"/>
</dbReference>
<keyword evidence="2" id="KW-0812">Transmembrane</keyword>
<dbReference type="STRING" id="1408157.A0A1J7I6H9"/>
<evidence type="ECO:0000313" key="3">
    <source>
        <dbReference type="EMBL" id="OIW23247.1"/>
    </source>
</evidence>
<dbReference type="PANTHER" id="PTHR21310:SF15">
    <property type="entry name" value="AMINOGLYCOSIDE PHOSPHOTRANSFERASE DOMAIN-CONTAINING PROTEIN"/>
    <property type="match status" value="1"/>
</dbReference>
<reference evidence="3 4" key="1">
    <citation type="submission" date="2016-10" db="EMBL/GenBank/DDBJ databases">
        <title>Draft genome sequence of Coniochaeta ligniaria NRRL30616, a lignocellulolytic fungus for bioabatement of inhibitors in plant biomass hydrolysates.</title>
        <authorList>
            <consortium name="DOE Joint Genome Institute"/>
            <person name="Jimenez D.J."/>
            <person name="Hector R.E."/>
            <person name="Riley R."/>
            <person name="Sun H."/>
            <person name="Grigoriev I.V."/>
            <person name="Van Elsas J.D."/>
            <person name="Nichols N.N."/>
        </authorList>
    </citation>
    <scope>NUCLEOTIDE SEQUENCE [LARGE SCALE GENOMIC DNA]</scope>
    <source>
        <strain evidence="3 4">NRRL 30616</strain>
    </source>
</reference>
<dbReference type="OrthoDB" id="4566274at2759"/>
<dbReference type="InterPro" id="IPR051678">
    <property type="entry name" value="AGP_Transferase"/>
</dbReference>
<keyword evidence="2" id="KW-1133">Transmembrane helix</keyword>
<evidence type="ECO:0008006" key="5">
    <source>
        <dbReference type="Google" id="ProtNLM"/>
    </source>
</evidence>
<dbReference type="InterPro" id="IPR011009">
    <property type="entry name" value="Kinase-like_dom_sf"/>
</dbReference>
<feature type="compositionally biased region" description="Polar residues" evidence="1">
    <location>
        <begin position="285"/>
        <end position="295"/>
    </location>
</feature>
<evidence type="ECO:0000256" key="1">
    <source>
        <dbReference type="SAM" id="MobiDB-lite"/>
    </source>
</evidence>
<organism evidence="3 4">
    <name type="scientific">Coniochaeta ligniaria NRRL 30616</name>
    <dbReference type="NCBI Taxonomy" id="1408157"/>
    <lineage>
        <taxon>Eukaryota</taxon>
        <taxon>Fungi</taxon>
        <taxon>Dikarya</taxon>
        <taxon>Ascomycota</taxon>
        <taxon>Pezizomycotina</taxon>
        <taxon>Sordariomycetes</taxon>
        <taxon>Sordariomycetidae</taxon>
        <taxon>Coniochaetales</taxon>
        <taxon>Coniochaetaceae</taxon>
        <taxon>Coniochaeta</taxon>
    </lineage>
</organism>
<evidence type="ECO:0000256" key="2">
    <source>
        <dbReference type="SAM" id="Phobius"/>
    </source>
</evidence>
<keyword evidence="2" id="KW-0472">Membrane</keyword>
<dbReference type="SUPFAM" id="SSF56112">
    <property type="entry name" value="Protein kinase-like (PK-like)"/>
    <property type="match status" value="1"/>
</dbReference>
<sequence length="480" mass="53570">MLPSTVMELSTTVWIIAILAIALLMVLVFHARRQSRLHRAMDAQYWSKVKERKLRREAKRRTDAVGKTTGNSQDEELLGRLQKKEEHVNVFIDSIDPNVACSLASRHRGSKPCRLFQKAANGSYNVCYFVELPDDGTRWVVEIPLVPTVRNVWDKVQSEVATCGKYIKKHTAIPIPRVQVFGRAGPVDGHNPTGLAYVILDNVPGRSLDLASSLAESRQSRSGFYSQLIDVLAELPHSLAESWPRRWGAFVLAYPDLRWSNIIVDEDLTIRGIIDWEWASTIPRSSMAGSATSSPPRRRHPGHAASMLGPRLPKQVAFPMAVVLRHNSHFLALYYKAIFPHFYKGPLKEALAQFFAADGDDGPISVDVQQRLANSRRYTPYLQSSACHQASHQTPFTKSSRSRVSLLSSSNSPSASVIASRMLASISSSLVADSSMPIISPCPLRVDDREALLDVMSFMSYGTVLMRSVMDSIWARFELI</sequence>
<dbReference type="Proteomes" id="UP000182658">
    <property type="component" value="Unassembled WGS sequence"/>
</dbReference>
<accession>A0A1J7I6H9</accession>
<gene>
    <name evidence="3" type="ORF">CONLIGDRAFT_719350</name>
</gene>